<dbReference type="SUPFAM" id="SSF50952">
    <property type="entry name" value="Soluble quinoprotein glucose dehydrogenase"/>
    <property type="match status" value="1"/>
</dbReference>
<evidence type="ECO:0000259" key="2">
    <source>
        <dbReference type="Pfam" id="PF07995"/>
    </source>
</evidence>
<gene>
    <name evidence="3" type="ORF">HGB38_19600</name>
</gene>
<proteinExistence type="predicted"/>
<dbReference type="InterPro" id="IPR011042">
    <property type="entry name" value="6-blade_b-propeller_TolB-like"/>
</dbReference>
<dbReference type="AlphaFoldDB" id="A0A7X6L5W6"/>
<dbReference type="PANTHER" id="PTHR19328:SF13">
    <property type="entry name" value="HIPL1 PROTEIN"/>
    <property type="match status" value="1"/>
</dbReference>
<comment type="caution">
    <text evidence="3">The sequence shown here is derived from an EMBL/GenBank/DDBJ whole genome shotgun (WGS) entry which is preliminary data.</text>
</comment>
<sequence length="397" mass="41434">MAFESSRCLVIPAPSGGAGADRACIPGSESPIRAPRLLAVIALLFSVAAVCACGGESPTTPSGAPTTGTIAPGNPAGRPDLDAAEEVAKDIEVPWGLAFLPDGAALVAERDSGRIVRVAAGRAPEQVYRLPDVAARGEGGLLGLAVAPDYAESRYIYAYFTSETDNRIVRFRLDGPPEPIVTGIAEAGNHNGGRIAFGPDGMLYAGTGDAGESGRSQDPASLNGKILRSTPEGLPAPGNPYPGSPVYSLGHRNVQGLAWDRAGRLFAAEFGQNRFDEINLIEPGRNYGWPDVEGAGGADHGFTDPLLTWTTAEASPSGIAITGDILYVAALRGQRLWTVPLEDGRVGGPRAELRDRYGRLRTVEAAPDGALWLTTSNTDGRGDPASGDDRVLRFPAR</sequence>
<dbReference type="Proteomes" id="UP000540698">
    <property type="component" value="Unassembled WGS sequence"/>
</dbReference>
<dbReference type="InterPro" id="IPR011041">
    <property type="entry name" value="Quinoprot_gluc/sorb_DH_b-prop"/>
</dbReference>
<dbReference type="Gene3D" id="2.120.10.30">
    <property type="entry name" value="TolB, C-terminal domain"/>
    <property type="match status" value="1"/>
</dbReference>
<dbReference type="InterPro" id="IPR012938">
    <property type="entry name" value="Glc/Sorbosone_DH"/>
</dbReference>
<protein>
    <submittedName>
        <fullName evidence="3">PQQ-dependent sugar dehydrogenase</fullName>
    </submittedName>
</protein>
<evidence type="ECO:0000313" key="3">
    <source>
        <dbReference type="EMBL" id="NKY28413.1"/>
    </source>
</evidence>
<dbReference type="RefSeq" id="WP_084498941.1">
    <property type="nucleotide sequence ID" value="NZ_JAAXOS010000009.1"/>
</dbReference>
<name>A0A7X6L5W6_9NOCA</name>
<feature type="region of interest" description="Disordered" evidence="1">
    <location>
        <begin position="374"/>
        <end position="397"/>
    </location>
</feature>
<feature type="domain" description="Glucose/Sorbosone dehydrogenase" evidence="2">
    <location>
        <begin position="92"/>
        <end position="381"/>
    </location>
</feature>
<evidence type="ECO:0000256" key="1">
    <source>
        <dbReference type="SAM" id="MobiDB-lite"/>
    </source>
</evidence>
<keyword evidence="4" id="KW-1185">Reference proteome</keyword>
<dbReference type="PANTHER" id="PTHR19328">
    <property type="entry name" value="HEDGEHOG-INTERACTING PROTEIN"/>
    <property type="match status" value="1"/>
</dbReference>
<dbReference type="Pfam" id="PF07995">
    <property type="entry name" value="GSDH"/>
    <property type="match status" value="1"/>
</dbReference>
<evidence type="ECO:0000313" key="4">
    <source>
        <dbReference type="Proteomes" id="UP000540698"/>
    </source>
</evidence>
<feature type="compositionally biased region" description="Basic and acidic residues" evidence="1">
    <location>
        <begin position="387"/>
        <end position="397"/>
    </location>
</feature>
<dbReference type="EMBL" id="JAAXOS010000009">
    <property type="protein sequence ID" value="NKY28413.1"/>
    <property type="molecule type" value="Genomic_DNA"/>
</dbReference>
<organism evidence="3 4">
    <name type="scientific">Nocardia gamkensis</name>
    <dbReference type="NCBI Taxonomy" id="352869"/>
    <lineage>
        <taxon>Bacteria</taxon>
        <taxon>Bacillati</taxon>
        <taxon>Actinomycetota</taxon>
        <taxon>Actinomycetes</taxon>
        <taxon>Mycobacteriales</taxon>
        <taxon>Nocardiaceae</taxon>
        <taxon>Nocardia</taxon>
    </lineage>
</organism>
<accession>A0A7X6L5W6</accession>
<reference evidence="3 4" key="1">
    <citation type="submission" date="2020-04" db="EMBL/GenBank/DDBJ databases">
        <title>MicrobeNet Type strains.</title>
        <authorList>
            <person name="Nicholson A.C."/>
        </authorList>
    </citation>
    <scope>NUCLEOTIDE SEQUENCE [LARGE SCALE GENOMIC DNA]</scope>
    <source>
        <strain evidence="3 4">DSM 44956</strain>
    </source>
</reference>